<dbReference type="EMBL" id="CP126650">
    <property type="protein sequence ID" value="WJZ83286.1"/>
    <property type="molecule type" value="Genomic_DNA"/>
</dbReference>
<name>A0ABY9BK79_VITVI</name>
<dbReference type="Proteomes" id="UP001227230">
    <property type="component" value="Chromosome 3"/>
</dbReference>
<accession>A0ABY9BK79</accession>
<protein>
    <submittedName>
        <fullName evidence="1">Uncharacterized protein</fullName>
    </submittedName>
</protein>
<keyword evidence="2" id="KW-1185">Reference proteome</keyword>
<gene>
    <name evidence="1" type="ORF">VitviT2T_002981</name>
</gene>
<proteinExistence type="predicted"/>
<reference evidence="1 2" key="1">
    <citation type="journal article" date="2023" name="Hortic Res">
        <title>The complete reference genome for grapevine (Vitis vinifera L.) genetics and breeding.</title>
        <authorList>
            <person name="Shi X."/>
            <person name="Cao S."/>
            <person name="Wang X."/>
            <person name="Huang S."/>
            <person name="Wang Y."/>
            <person name="Liu Z."/>
            <person name="Liu W."/>
            <person name="Leng X."/>
            <person name="Peng Y."/>
            <person name="Wang N."/>
            <person name="Wang Y."/>
            <person name="Ma Z."/>
            <person name="Xu X."/>
            <person name="Zhang F."/>
            <person name="Xue H."/>
            <person name="Zhong H."/>
            <person name="Wang Y."/>
            <person name="Zhang K."/>
            <person name="Velt A."/>
            <person name="Avia K."/>
            <person name="Holtgrawe D."/>
            <person name="Grimplet J."/>
            <person name="Matus J.T."/>
            <person name="Ware D."/>
            <person name="Wu X."/>
            <person name="Wang H."/>
            <person name="Liu C."/>
            <person name="Fang Y."/>
            <person name="Rustenholz C."/>
            <person name="Cheng Z."/>
            <person name="Xiao H."/>
            <person name="Zhou Y."/>
        </authorList>
    </citation>
    <scope>NUCLEOTIDE SEQUENCE [LARGE SCALE GENOMIC DNA]</scope>
    <source>
        <strain evidence="2">cv. Pinot noir / PN40024</strain>
        <tissue evidence="1">Leaf</tissue>
    </source>
</reference>
<evidence type="ECO:0000313" key="2">
    <source>
        <dbReference type="Proteomes" id="UP001227230"/>
    </source>
</evidence>
<sequence length="112" mass="13085">MLFKMEEEEKVSSEGANGLDAARITRWYGVDLCFHLQCRIQCAKFDSVYAKCGWRFQCNYEESPELEPADQAHSGEQLKRRRLVVGSGPELCWRRRFFWKDNVGTKKVGLDF</sequence>
<evidence type="ECO:0000313" key="1">
    <source>
        <dbReference type="EMBL" id="WJZ83286.1"/>
    </source>
</evidence>
<organism evidence="1 2">
    <name type="scientific">Vitis vinifera</name>
    <name type="common">Grape</name>
    <dbReference type="NCBI Taxonomy" id="29760"/>
    <lineage>
        <taxon>Eukaryota</taxon>
        <taxon>Viridiplantae</taxon>
        <taxon>Streptophyta</taxon>
        <taxon>Embryophyta</taxon>
        <taxon>Tracheophyta</taxon>
        <taxon>Spermatophyta</taxon>
        <taxon>Magnoliopsida</taxon>
        <taxon>eudicotyledons</taxon>
        <taxon>Gunneridae</taxon>
        <taxon>Pentapetalae</taxon>
        <taxon>rosids</taxon>
        <taxon>Vitales</taxon>
        <taxon>Vitaceae</taxon>
        <taxon>Viteae</taxon>
        <taxon>Vitis</taxon>
    </lineage>
</organism>